<accession>A0ABP1G3B5</accession>
<reference evidence="2 3" key="1">
    <citation type="submission" date="2024-06" db="EMBL/GenBank/DDBJ databases">
        <authorList>
            <person name="Kraege A."/>
            <person name="Thomma B."/>
        </authorList>
    </citation>
    <scope>NUCLEOTIDE SEQUENCE [LARGE SCALE GENOMIC DNA]</scope>
</reference>
<dbReference type="Gene3D" id="3.20.20.190">
    <property type="entry name" value="Phosphatidylinositol (PI) phosphodiesterase"/>
    <property type="match status" value="1"/>
</dbReference>
<feature type="chain" id="PRO_5047521238" evidence="1">
    <location>
        <begin position="23"/>
        <end position="516"/>
    </location>
</feature>
<dbReference type="Proteomes" id="UP001497392">
    <property type="component" value="Unassembled WGS sequence"/>
</dbReference>
<dbReference type="InterPro" id="IPR017946">
    <property type="entry name" value="PLC-like_Pdiesterase_TIM-brl"/>
</dbReference>
<keyword evidence="3" id="KW-1185">Reference proteome</keyword>
<sequence length="516" mass="54713">MGRSLATQACLLVLLCSATAWAKNSRWERVLQAGADATVAQAPAAPAVSSGPLGGMAPAPAPMMDGPPPLPKASDALALTNSTLNQLQTLGTYQSDHVTPPMGVMKLLNSSSYQQALGGNPYYAPESFQYTLPDIFFQLDALGIRQFHFNAWKDPNGTLASSPAGLKLAGVTNVTLDPKYSYFGYKTFGDPDFDFQSSCVTVETCLQLIQSWSVNHTDHIPITVYLEPRETTIFGNSASINQQLASQPGNPQQLAVPYPIGADDLIELQNTVYRVFTNQSDVILPGSLLGNYSSLQAATQNGVGGSWPMMDDNRGKVLFVLVDSTGKYGPLYRQQFPDLRNATFFVSQPGNGNATVDNSTVFLDFLGPLGGSTVATWTNKSANAAVKKDMASVQDAVRKGYMTRVAADWQTVEARENYYNRSLGAIKAGGNFIQTSFPNVAQLPTFAYSVKGSSNTTYTSYTISLPLRLGGAFNAGRCNPQTSAGIVANETASGCGSAADNALLTPAPAPAGAAST</sequence>
<feature type="signal peptide" evidence="1">
    <location>
        <begin position="1"/>
        <end position="22"/>
    </location>
</feature>
<organism evidence="2 3">
    <name type="scientific">Coccomyxa viridis</name>
    <dbReference type="NCBI Taxonomy" id="1274662"/>
    <lineage>
        <taxon>Eukaryota</taxon>
        <taxon>Viridiplantae</taxon>
        <taxon>Chlorophyta</taxon>
        <taxon>core chlorophytes</taxon>
        <taxon>Trebouxiophyceae</taxon>
        <taxon>Trebouxiophyceae incertae sedis</taxon>
        <taxon>Coccomyxaceae</taxon>
        <taxon>Coccomyxa</taxon>
    </lineage>
</organism>
<dbReference type="SUPFAM" id="SSF51695">
    <property type="entry name" value="PLC-like phosphodiesterases"/>
    <property type="match status" value="1"/>
</dbReference>
<evidence type="ECO:0000256" key="1">
    <source>
        <dbReference type="SAM" id="SignalP"/>
    </source>
</evidence>
<evidence type="ECO:0000313" key="2">
    <source>
        <dbReference type="EMBL" id="CAL5224297.1"/>
    </source>
</evidence>
<dbReference type="EMBL" id="CAXHTA020000010">
    <property type="protein sequence ID" value="CAL5224297.1"/>
    <property type="molecule type" value="Genomic_DNA"/>
</dbReference>
<proteinExistence type="predicted"/>
<dbReference type="Pfam" id="PF16670">
    <property type="entry name" value="PI-PLC-C1"/>
    <property type="match status" value="2"/>
</dbReference>
<name>A0ABP1G3B5_9CHLO</name>
<keyword evidence="1" id="KW-0732">Signal</keyword>
<dbReference type="InterPro" id="IPR032075">
    <property type="entry name" value="PI-PLC-C1"/>
</dbReference>
<protein>
    <submittedName>
        <fullName evidence="2">G6963 protein</fullName>
    </submittedName>
</protein>
<evidence type="ECO:0000313" key="3">
    <source>
        <dbReference type="Proteomes" id="UP001497392"/>
    </source>
</evidence>
<comment type="caution">
    <text evidence="2">The sequence shown here is derived from an EMBL/GenBank/DDBJ whole genome shotgun (WGS) entry which is preliminary data.</text>
</comment>
<gene>
    <name evidence="2" type="primary">g6963</name>
    <name evidence="2" type="ORF">VP750_LOCUS5956</name>
</gene>